<organism evidence="2 3">
    <name type="scientific">Cadophora malorum</name>
    <dbReference type="NCBI Taxonomy" id="108018"/>
    <lineage>
        <taxon>Eukaryota</taxon>
        <taxon>Fungi</taxon>
        <taxon>Dikarya</taxon>
        <taxon>Ascomycota</taxon>
        <taxon>Pezizomycotina</taxon>
        <taxon>Leotiomycetes</taxon>
        <taxon>Helotiales</taxon>
        <taxon>Ploettnerulaceae</taxon>
        <taxon>Cadophora</taxon>
    </lineage>
</organism>
<sequence length="400" mass="43623">MITRLIPYIFFKPRAASKFSSPSVEITQQQTKIFVGPKSIASHTRIFANVMVRSPMVLFEADAMNLEDPATRQRENSDCTSDQISEPQYPPNATSSISMSEVPGENEAQVSNALTQHSNIHTLALPMRPKEGSETGHALTALKKVLHCLAVGSSEHELNTYRLQLNAAHRANIAVPQRATAKYVKPVNRFAKESSTDFRASENEDEDDDLDPARPFKIAKIATYSLGEGSENMMQVALKEAKNYAAATDQAVTTSAVHSAGILGGESDERFRHKGQKLNPFPINGPREIFRAVSGSSVVEAKSSPAVSKVGGLDHPPRFEGKCDLCLQKHVLSLFMIADSATAASFARLSKKNRNVELNKNAMAEIPLPDLFWDQACCSTCVSYLAPPNANLLLASIRSP</sequence>
<protein>
    <submittedName>
        <fullName evidence="2">Uncharacterized protein</fullName>
    </submittedName>
</protein>
<dbReference type="AlphaFoldDB" id="A0A8H7W9X5"/>
<reference evidence="2" key="1">
    <citation type="submission" date="2021-02" db="EMBL/GenBank/DDBJ databases">
        <title>Genome sequence Cadophora malorum strain M34.</title>
        <authorList>
            <person name="Stefanovic E."/>
            <person name="Vu D."/>
            <person name="Scully C."/>
            <person name="Dijksterhuis J."/>
            <person name="Roader J."/>
            <person name="Houbraken J."/>
        </authorList>
    </citation>
    <scope>NUCLEOTIDE SEQUENCE</scope>
    <source>
        <strain evidence="2">M34</strain>
    </source>
</reference>
<evidence type="ECO:0000256" key="1">
    <source>
        <dbReference type="SAM" id="MobiDB-lite"/>
    </source>
</evidence>
<comment type="caution">
    <text evidence="2">The sequence shown here is derived from an EMBL/GenBank/DDBJ whole genome shotgun (WGS) entry which is preliminary data.</text>
</comment>
<name>A0A8H7W9X5_9HELO</name>
<gene>
    <name evidence="2" type="ORF">IFR04_005604</name>
</gene>
<feature type="region of interest" description="Disordered" evidence="1">
    <location>
        <begin position="68"/>
        <end position="107"/>
    </location>
</feature>
<feature type="compositionally biased region" description="Polar residues" evidence="1">
    <location>
        <begin position="78"/>
        <end position="99"/>
    </location>
</feature>
<proteinExistence type="predicted"/>
<evidence type="ECO:0000313" key="3">
    <source>
        <dbReference type="Proteomes" id="UP000664132"/>
    </source>
</evidence>
<dbReference type="EMBL" id="JAFJYH010000068">
    <property type="protein sequence ID" value="KAG4421302.1"/>
    <property type="molecule type" value="Genomic_DNA"/>
</dbReference>
<dbReference type="Proteomes" id="UP000664132">
    <property type="component" value="Unassembled WGS sequence"/>
</dbReference>
<evidence type="ECO:0000313" key="2">
    <source>
        <dbReference type="EMBL" id="KAG4421302.1"/>
    </source>
</evidence>
<accession>A0A8H7W9X5</accession>
<keyword evidence="3" id="KW-1185">Reference proteome</keyword>